<dbReference type="Proteomes" id="UP000019482">
    <property type="component" value="Unassembled WGS sequence"/>
</dbReference>
<dbReference type="Pfam" id="PF08761">
    <property type="entry name" value="dUTPase_2"/>
    <property type="match status" value="1"/>
</dbReference>
<dbReference type="AlphaFoldDB" id="W6NIW6"/>
<gene>
    <name evidence="1" type="ORF">CTDIVETGP_2047</name>
</gene>
<dbReference type="RefSeq" id="WP_017751445.1">
    <property type="nucleotide sequence ID" value="NZ_CBXI010000037.1"/>
</dbReference>
<name>W6NIW6_CLOTY</name>
<protein>
    <submittedName>
        <fullName evidence="1">Dimeric dUTPase</fullName>
        <ecNumber evidence="1">3.6.1.23</ecNumber>
    </submittedName>
</protein>
<keyword evidence="2" id="KW-1185">Reference proteome</keyword>
<dbReference type="OrthoDB" id="5506143at2"/>
<dbReference type="PIRSF" id="PIRSF030140">
    <property type="entry name" value="UCP030140"/>
    <property type="match status" value="1"/>
</dbReference>
<keyword evidence="1" id="KW-0378">Hydrolase</keyword>
<dbReference type="InterPro" id="IPR014871">
    <property type="entry name" value="dUTPase/dCTP_pyrophosphatase"/>
</dbReference>
<dbReference type="InterPro" id="IPR016947">
    <property type="entry name" value="UCP030140"/>
</dbReference>
<dbReference type="GeneID" id="29417973"/>
<evidence type="ECO:0000313" key="2">
    <source>
        <dbReference type="Proteomes" id="UP000019482"/>
    </source>
</evidence>
<proteinExistence type="predicted"/>
<dbReference type="EMBL" id="CBXI010000037">
    <property type="protein sequence ID" value="CDL91977.1"/>
    <property type="molecule type" value="Genomic_DNA"/>
</dbReference>
<organism evidence="1 2">
    <name type="scientific">Clostridium tyrobutyricum DIVETGP</name>
    <dbReference type="NCBI Taxonomy" id="1408889"/>
    <lineage>
        <taxon>Bacteria</taxon>
        <taxon>Bacillati</taxon>
        <taxon>Bacillota</taxon>
        <taxon>Clostridia</taxon>
        <taxon>Eubacteriales</taxon>
        <taxon>Clostridiaceae</taxon>
        <taxon>Clostridium</taxon>
    </lineage>
</organism>
<reference evidence="1 2" key="1">
    <citation type="journal article" date="2015" name="Genome Announc.">
        <title>Draft Genome Sequence of Clostridium tyrobutyricum Strain DIVETGP, Isolated from Cow's Milk for Grana Padano Production.</title>
        <authorList>
            <person name="Soggiu A."/>
            <person name="Piras C."/>
            <person name="Gaiarsa S."/>
            <person name="Sassera D."/>
            <person name="Roncada P."/>
            <person name="Bendixen E."/>
            <person name="Brasca M."/>
            <person name="Bonizzi L."/>
        </authorList>
    </citation>
    <scope>NUCLEOTIDE SEQUENCE [LARGE SCALE GENOMIC DNA]</scope>
    <source>
        <strain evidence="1 2">DIVETGP</strain>
    </source>
</reference>
<dbReference type="CDD" id="cd11527">
    <property type="entry name" value="NTP-PPase_dUTPase"/>
    <property type="match status" value="1"/>
</dbReference>
<dbReference type="SUPFAM" id="SSF101386">
    <property type="entry name" value="all-alpha NTP pyrophosphatases"/>
    <property type="match status" value="1"/>
</dbReference>
<comment type="caution">
    <text evidence="1">The sequence shown here is derived from an EMBL/GenBank/DDBJ whole genome shotgun (WGS) entry which is preliminary data.</text>
</comment>
<dbReference type="GO" id="GO:0004170">
    <property type="term" value="F:dUTP diphosphatase activity"/>
    <property type="evidence" value="ECO:0007669"/>
    <property type="project" value="UniProtKB-EC"/>
</dbReference>
<dbReference type="EC" id="3.6.1.23" evidence="1"/>
<accession>W6NIW6</accession>
<evidence type="ECO:0000313" key="1">
    <source>
        <dbReference type="EMBL" id="CDL91977.1"/>
    </source>
</evidence>
<dbReference type="Gene3D" id="1.10.4010.10">
    <property type="entry name" value="Type II deoxyuridine triphosphatase"/>
    <property type="match status" value="1"/>
</dbReference>
<sequence>MNLINLFELQQNLDVRIRKEQGLEHESLLSQKTLALQVEIAELANESRCYKFWNSTNISNNKSILESLVNSLYFLLSLGIEKNFNDINTIQYRENKANITSQFLNLYVDINDFIVCSSKDHYITLFEDFLSITLNFGYSPNTIIKEYTSTYISGHYLGEKQYL</sequence>